<evidence type="ECO:0000256" key="3">
    <source>
        <dbReference type="ARBA" id="ARBA00023163"/>
    </source>
</evidence>
<protein>
    <submittedName>
        <fullName evidence="7">NIN-like protein</fullName>
    </submittedName>
</protein>
<name>A0A1B0T6W3_CHRMO</name>
<dbReference type="Pfam" id="PF00564">
    <property type="entry name" value="PB1"/>
    <property type="match status" value="1"/>
</dbReference>
<keyword evidence="1" id="KW-0805">Transcription regulation</keyword>
<sequence>MMIYDKIISAFSKMTYPALIAQFWAPVTIGGKHLLSTSGQPFAFSDLMPHFEKYRRRSVEQVYDIDVNSKFRGTPVSAFLNRFPKIASMHGSVYHEVDPFLCNAFQECGLRSYFMMPIYCPSQTSSSCDCIGIIQLSWVTNCADLLIKMNMKIKEVGLGVYNVQDRIPYKTINGLKLARDQIQEALKIVCQSHQITLAQVWIASLDENHVHFSSSWEEAQTRRLLGLKLTGYISIDEDTIDEDSIDENNEERCFFQNYYDACDLIPLQPGEEFILKTLQDYEPRFCKNISQLGTYNLMGWDQYAATSIALTICMRSIHTGDINYVFEFLWTHNSFNPILLEEILLNIKSCLPSFKFASGTEIGDKLHVIEVDNSTDKEIKKFNIFQSKRLSPIPEALKEGKKQVAVDYIAPLATKCKPAPVLTPQQVIEQQFEISTTEIFLENFFGNGNLMADRDDERLSEFLETFPTYIPYKTPETKGAFWIFCSKDEGSHNISSLGDLGTRMIHDKLKSAFSKVSNAGELIVQFWAPITSGKRLVLSTSGQPFAVSVFGEGLEEYRGRCVGYECNIDMNNDNNKVIKDDIEQHEDHHPMTMISGPPTKAFLNRLPEAVLDTKNHHEGSLMRYASDCGLWTSYTLPIGCPQYYSCCIGVVECSSISSINLEIVNTMNRALEQEGLNVFNVQDRIPYNTINGLTLVRDEIQVALKSVCESHKIGVAQVWISYEDENHVPFSFSSEDTQTTRRLALKLTGYNSVDEDSTLSNWRFKEYYDACDMVPLKKGEELVEKTLQDYQPRFCENISQLGTDTLMGWVSTDDVACSGFTICMSIDTGDFSCAFEFIWHHNPDYLLMLEALLLTLKRHLPRFKFASGAELGDQLHVIDVDNSTKSETKFFKIFKEKRLSPIPEAIDKGKKAMVVNYNARSKEKHDTTEIKLSREDIEQHYGKTMKKAAKDLGVSLSTLKRKHNKLGMSGWQGPDLPQRKAYNSNKKQRNESHTHEKDNGVIQDPSPVKRNENTIIKAEYADDIIKLHLRISEATFVTVENEIGKKFKLKHGTFKIKYLDEDEEWILMTSDQDLSECMQNSRTVDRSAVRLRVLLHNQ</sequence>
<dbReference type="InterPro" id="IPR000270">
    <property type="entry name" value="PB1_dom"/>
</dbReference>
<evidence type="ECO:0000313" key="7">
    <source>
        <dbReference type="EMBL" id="ALF46627.1"/>
    </source>
</evidence>
<reference evidence="7" key="1">
    <citation type="submission" date="2015-07" db="EMBL/GenBank/DDBJ databases">
        <title>Phylogenetic and Transcription Analysis of Chrysanthemum NLP Transcription Factors.</title>
        <authorList>
            <person name="Song A."/>
        </authorList>
    </citation>
    <scope>NUCLEOTIDE SEQUENCE</scope>
</reference>
<accession>A0A1B0T6W3</accession>
<feature type="compositionally biased region" description="Basic and acidic residues" evidence="5">
    <location>
        <begin position="988"/>
        <end position="999"/>
    </location>
</feature>
<dbReference type="SMART" id="SM00666">
    <property type="entry name" value="PB1"/>
    <property type="match status" value="1"/>
</dbReference>
<dbReference type="InterPro" id="IPR003035">
    <property type="entry name" value="RWP-RK_dom"/>
</dbReference>
<dbReference type="GO" id="GO:0003700">
    <property type="term" value="F:DNA-binding transcription factor activity"/>
    <property type="evidence" value="ECO:0007669"/>
    <property type="project" value="InterPro"/>
</dbReference>
<feature type="non-terminal residue" evidence="7">
    <location>
        <position position="1098"/>
    </location>
</feature>
<dbReference type="InterPro" id="IPR055081">
    <property type="entry name" value="NLP1-9_GAF"/>
</dbReference>
<dbReference type="PANTHER" id="PTHR32002">
    <property type="entry name" value="PROTEIN NLP8"/>
    <property type="match status" value="1"/>
</dbReference>
<dbReference type="Gene3D" id="3.10.20.90">
    <property type="entry name" value="Phosphatidylinositol 3-kinase Catalytic Subunit, Chain A, domain 1"/>
    <property type="match status" value="1"/>
</dbReference>
<dbReference type="PROSITE" id="PS51745">
    <property type="entry name" value="PB1"/>
    <property type="match status" value="1"/>
</dbReference>
<dbReference type="InterPro" id="IPR045012">
    <property type="entry name" value="NLP"/>
</dbReference>
<evidence type="ECO:0000256" key="5">
    <source>
        <dbReference type="SAM" id="MobiDB-lite"/>
    </source>
</evidence>
<feature type="region of interest" description="Disordered" evidence="5">
    <location>
        <begin position="965"/>
        <end position="1009"/>
    </location>
</feature>
<evidence type="ECO:0000256" key="4">
    <source>
        <dbReference type="ARBA" id="ARBA00023242"/>
    </source>
</evidence>
<evidence type="ECO:0000256" key="1">
    <source>
        <dbReference type="ARBA" id="ARBA00023015"/>
    </source>
</evidence>
<keyword evidence="2" id="KW-0238">DNA-binding</keyword>
<evidence type="ECO:0000256" key="2">
    <source>
        <dbReference type="ARBA" id="ARBA00023125"/>
    </source>
</evidence>
<proteinExistence type="evidence at transcript level"/>
<dbReference type="GO" id="GO:0003677">
    <property type="term" value="F:DNA binding"/>
    <property type="evidence" value="ECO:0007669"/>
    <property type="project" value="UniProtKB-KW"/>
</dbReference>
<keyword evidence="4" id="KW-0539">Nucleus</keyword>
<dbReference type="SUPFAM" id="SSF54277">
    <property type="entry name" value="CAD &amp; PB1 domains"/>
    <property type="match status" value="1"/>
</dbReference>
<dbReference type="Pfam" id="PF02042">
    <property type="entry name" value="RWP-RK"/>
    <property type="match status" value="1"/>
</dbReference>
<evidence type="ECO:0000259" key="6">
    <source>
        <dbReference type="PROSITE" id="PS51745"/>
    </source>
</evidence>
<dbReference type="AlphaFoldDB" id="A0A1B0T6W3"/>
<dbReference type="EMBL" id="KT253082">
    <property type="protein sequence ID" value="ALF46627.1"/>
    <property type="molecule type" value="mRNA"/>
</dbReference>
<dbReference type="Pfam" id="PF22922">
    <property type="entry name" value="GAF_NLP"/>
    <property type="match status" value="2"/>
</dbReference>
<dbReference type="InterPro" id="IPR053793">
    <property type="entry name" value="PB1-like"/>
</dbReference>
<feature type="domain" description="PB1" evidence="6">
    <location>
        <begin position="1013"/>
        <end position="1098"/>
    </location>
</feature>
<organism evidence="7">
    <name type="scientific">Chrysanthemum morifolium</name>
    <name type="common">Florist's daisy</name>
    <name type="synonym">Dendranthema grandiflorum</name>
    <dbReference type="NCBI Taxonomy" id="41568"/>
    <lineage>
        <taxon>Eukaryota</taxon>
        <taxon>Viridiplantae</taxon>
        <taxon>Streptophyta</taxon>
        <taxon>Embryophyta</taxon>
        <taxon>Tracheophyta</taxon>
        <taxon>Spermatophyta</taxon>
        <taxon>Magnoliopsida</taxon>
        <taxon>eudicotyledons</taxon>
        <taxon>Gunneridae</taxon>
        <taxon>Pentapetalae</taxon>
        <taxon>asterids</taxon>
        <taxon>campanulids</taxon>
        <taxon>Asterales</taxon>
        <taxon>Asteraceae</taxon>
        <taxon>Asteroideae</taxon>
        <taxon>Anthemideae</taxon>
        <taxon>Artemisiinae</taxon>
        <taxon>Chrysanthemum</taxon>
    </lineage>
</organism>
<gene>
    <name evidence="7" type="primary">NLP17</name>
</gene>
<keyword evidence="3" id="KW-0804">Transcription</keyword>
<dbReference type="PANTHER" id="PTHR32002:SF49">
    <property type="entry name" value="BILE ACID:SODIUM SYMPORTER_ARSENICAL RESISTANCE PROTEIN ACR3-RELATED"/>
    <property type="match status" value="1"/>
</dbReference>